<dbReference type="EMBL" id="JBHTOJ010000015">
    <property type="protein sequence ID" value="MFD1420580.1"/>
    <property type="molecule type" value="Genomic_DNA"/>
</dbReference>
<dbReference type="Pfam" id="PF19258">
    <property type="entry name" value="KxYKxGKxW_sig"/>
    <property type="match status" value="1"/>
</dbReference>
<feature type="chain" id="PRO_5047344398" evidence="3">
    <location>
        <begin position="34"/>
        <end position="1273"/>
    </location>
</feature>
<feature type="signal peptide" evidence="3">
    <location>
        <begin position="1"/>
        <end position="33"/>
    </location>
</feature>
<evidence type="ECO:0000259" key="5">
    <source>
        <dbReference type="Pfam" id="PF16403"/>
    </source>
</evidence>
<feature type="compositionally biased region" description="Low complexity" evidence="2">
    <location>
        <begin position="175"/>
        <end position="190"/>
    </location>
</feature>
<feature type="compositionally biased region" description="Basic and acidic residues" evidence="2">
    <location>
        <begin position="138"/>
        <end position="153"/>
    </location>
</feature>
<name>A0ABW4C0N0_9LACO</name>
<comment type="caution">
    <text evidence="6">The sequence shown here is derived from an EMBL/GenBank/DDBJ whole genome shotgun (WGS) entry which is preliminary data.</text>
</comment>
<dbReference type="InterPro" id="IPR013783">
    <property type="entry name" value="Ig-like_fold"/>
</dbReference>
<dbReference type="Pfam" id="PF07523">
    <property type="entry name" value="Big_3"/>
    <property type="match status" value="1"/>
</dbReference>
<accession>A0ABW4C0N0</accession>
<proteinExistence type="predicted"/>
<evidence type="ECO:0000259" key="4">
    <source>
        <dbReference type="Pfam" id="PF07523"/>
    </source>
</evidence>
<evidence type="ECO:0000313" key="6">
    <source>
        <dbReference type="EMBL" id="MFD1420580.1"/>
    </source>
</evidence>
<evidence type="ECO:0000256" key="1">
    <source>
        <dbReference type="ARBA" id="ARBA00022729"/>
    </source>
</evidence>
<protein>
    <submittedName>
        <fullName evidence="6">Bacterial Ig-like domain-containing protein</fullName>
    </submittedName>
</protein>
<dbReference type="Proteomes" id="UP001597188">
    <property type="component" value="Unassembled WGS sequence"/>
</dbReference>
<dbReference type="NCBIfam" id="TIGR02167">
    <property type="entry name" value="Liste_lipo_26"/>
    <property type="match status" value="2"/>
</dbReference>
<dbReference type="Pfam" id="PF16403">
    <property type="entry name" value="Bact_surface_Ig-like"/>
    <property type="match status" value="2"/>
</dbReference>
<keyword evidence="1 3" id="KW-0732">Signal</keyword>
<feature type="domain" description="Pesticidal crystal protein Cry22Aa Ig-like" evidence="5">
    <location>
        <begin position="986"/>
        <end position="1024"/>
    </location>
</feature>
<evidence type="ECO:0000313" key="7">
    <source>
        <dbReference type="Proteomes" id="UP001597188"/>
    </source>
</evidence>
<keyword evidence="7" id="KW-1185">Reference proteome</keyword>
<dbReference type="InterPro" id="IPR005046">
    <property type="entry name" value="DUF285"/>
</dbReference>
<dbReference type="InterPro" id="IPR032179">
    <property type="entry name" value="Cry22Aa_Ig-like"/>
</dbReference>
<organism evidence="6 7">
    <name type="scientific">Lactiplantibacillus songbeiensis</name>
    <dbReference type="NCBI Taxonomy" id="2559920"/>
    <lineage>
        <taxon>Bacteria</taxon>
        <taxon>Bacillati</taxon>
        <taxon>Bacillota</taxon>
        <taxon>Bacilli</taxon>
        <taxon>Lactobacillales</taxon>
        <taxon>Lactobacillaceae</taxon>
        <taxon>Lactiplantibacillus</taxon>
    </lineage>
</organism>
<evidence type="ECO:0000256" key="2">
    <source>
        <dbReference type="SAM" id="MobiDB-lite"/>
    </source>
</evidence>
<feature type="region of interest" description="Disordered" evidence="2">
    <location>
        <begin position="41"/>
        <end position="206"/>
    </location>
</feature>
<dbReference type="NCBIfam" id="TIGR03715">
    <property type="entry name" value="KxYKxGKxW"/>
    <property type="match status" value="1"/>
</dbReference>
<feature type="compositionally biased region" description="Low complexity" evidence="2">
    <location>
        <begin position="68"/>
        <end position="79"/>
    </location>
</feature>
<feature type="domain" description="Pesticidal crystal protein Cry22Aa Ig-like" evidence="5">
    <location>
        <begin position="1133"/>
        <end position="1185"/>
    </location>
</feature>
<gene>
    <name evidence="6" type="ORF">ACFQ5L_06400</name>
</gene>
<dbReference type="Gene3D" id="2.60.40.10">
    <property type="entry name" value="Immunoglobulins"/>
    <property type="match status" value="8"/>
</dbReference>
<dbReference type="InterPro" id="IPR022038">
    <property type="entry name" value="Ig-like_bact"/>
</dbReference>
<dbReference type="RefSeq" id="WP_137636135.1">
    <property type="nucleotide sequence ID" value="NZ_BJDL01000034.1"/>
</dbReference>
<feature type="compositionally biased region" description="Low complexity" evidence="2">
    <location>
        <begin position="41"/>
        <end position="58"/>
    </location>
</feature>
<reference evidence="7" key="1">
    <citation type="journal article" date="2019" name="Int. J. Syst. Evol. Microbiol.">
        <title>The Global Catalogue of Microorganisms (GCM) 10K type strain sequencing project: providing services to taxonomists for standard genome sequencing and annotation.</title>
        <authorList>
            <consortium name="The Broad Institute Genomics Platform"/>
            <consortium name="The Broad Institute Genome Sequencing Center for Infectious Disease"/>
            <person name="Wu L."/>
            <person name="Ma J."/>
        </authorList>
    </citation>
    <scope>NUCLEOTIDE SEQUENCE [LARGE SCALE GENOMIC DNA]</scope>
    <source>
        <strain evidence="7">CCM 8931</strain>
    </source>
</reference>
<dbReference type="InterPro" id="IPR011889">
    <property type="entry name" value="Liste_lipo_26"/>
</dbReference>
<feature type="domain" description="Ig-like" evidence="4">
    <location>
        <begin position="1193"/>
        <end position="1263"/>
    </location>
</feature>
<dbReference type="Pfam" id="PF03382">
    <property type="entry name" value="DUF285"/>
    <property type="match status" value="2"/>
</dbReference>
<evidence type="ECO:0000256" key="3">
    <source>
        <dbReference type="SAM" id="SignalP"/>
    </source>
</evidence>
<sequence>MTKQNEKVYYKMYKKGRFWVFAGVAVAAWNVNALMGQAATTADDSSAASVSETTSSSELSQKVVPLNSTSSSDQGSTSDVANGQNTGDTATTKADTTTTTDTDKNAAVDTNDQNKSVTDAAEVTTESSDTSNSASNESGKKETTSNSDEKVQDEAISVESDAANSVSNPTEPEKPITTTPKTPVVTAPATDTNVEQSVNDDHSESEITNPVEDKVTVNVNDLVTDQNVNGLAENDLSVGNANYLASGLLDSAIQAATVQQTFSRKSLMKAAPALTELASGDWGTSHWVLTSDGTLTIGAGTLSDSPAPWRGTQAAQILPDGNLMRSQIRKVVIEPGVIAGKTLSYAFFKRAQDKNNVPLTEIDGLENLDVTNTEDFSQMFSGDKVADFSGVADWSMGQATDTSYMFSSVTAASIPVENWDVSRVTSFIHMFDSNSSLTSIDLSKWQVGTNVATGTTIDLMSMFFLDDNLKSVNVSGWDTSKVKTTTFMFNGAGIESLDLSSWDLRQATSLSSMLFSKTLKSLTLNANTKLTTAVNLPAITAAGYTGKWISLTDSTKKYSSADLMNLYNGQSAPSEVTTYVWEAAPSLSVLTAENKTIIGGPTATWSAKDSVTGLKNAAGEDILATTDVNKAVTVTGNVDPTKKGVYTATLTYVDDAGVTRTADVTITVVDSQSVLVGKEVSVNQGATTWTASDSVDTTQSKDAAGNALTTDELAKVTSTTLDTSKAGSQTVTLTYVDAAGNERTADVTVNVVASQATLTTKDLTIVQGDQASWNLFDHVTGATDFAGNVITDVNNLNITANVEPDLNTVGKTPITLTYTDSEGNQHSYNVTVTVVANGAALEVKDITVTAGPNTTWTIADSLASLTDVDGNAVTDLTTVKLTTNQTPNLTTPGIQTVVITYTDAAGYQHEKTATIKVVASQAKVNATDSTIVMGPNATWYAKDNLTSVIQANGDTVSADDVILENNVKIAAKVMSVMYSYLRTDGTTVTVSGTVDLSKAGRNELTYTYTDSQGNTTTATAIVTVVASQAGVKAKDTTVIQSPNANFNAADQLTTRQDEYGHLVDVSAMTVGGDTVDLSKPGQYTVTYHYVDGAGNVFDDMATITVVATQAKINANDNTVIAGPKASWQLSDSVTAIQNETGQADDLSKVTMTGKVDVTTPGTYPVTLHYTDGQGNQVTKLVTVTVVKSQADLQVKDSTLMVGEAWNATDNIVKVLDATGQTVDPQQVVVTGAVDPTTAGTYPVTYQYTDAAGNLISKTATVTVTANGESGNTG</sequence>
<feature type="compositionally biased region" description="Low complexity" evidence="2">
    <location>
        <begin position="88"/>
        <end position="100"/>
    </location>
</feature>
<dbReference type="InterPro" id="IPR022263">
    <property type="entry name" value="KxYKxGKxW"/>
</dbReference>
<feature type="compositionally biased region" description="Low complexity" evidence="2">
    <location>
        <begin position="124"/>
        <end position="137"/>
    </location>
</feature>